<evidence type="ECO:0000313" key="2">
    <source>
        <dbReference type="Proteomes" id="UP001150603"/>
    </source>
</evidence>
<reference evidence="1" key="1">
    <citation type="submission" date="2022-07" db="EMBL/GenBank/DDBJ databases">
        <title>Phylogenomic reconstructions and comparative analyses of Kickxellomycotina fungi.</title>
        <authorList>
            <person name="Reynolds N.K."/>
            <person name="Stajich J.E."/>
            <person name="Barry K."/>
            <person name="Grigoriev I.V."/>
            <person name="Crous P."/>
            <person name="Smith M.E."/>
        </authorList>
    </citation>
    <scope>NUCLEOTIDE SEQUENCE</scope>
    <source>
        <strain evidence="1">NRRL 5244</strain>
    </source>
</reference>
<dbReference type="EMBL" id="JANBPW010006406">
    <property type="protein sequence ID" value="KAJ1930383.1"/>
    <property type="molecule type" value="Genomic_DNA"/>
</dbReference>
<proteinExistence type="predicted"/>
<evidence type="ECO:0000313" key="1">
    <source>
        <dbReference type="EMBL" id="KAJ1930383.1"/>
    </source>
</evidence>
<sequence length="132" mass="14482">MVAEPADTPQRLPPVNETQAAEIEGASQETASSKRNIGDQLSSLQRGQPSRSAGSPISPPSLSPLTIQQKSSLTQLRERVSPFKRKCPPMPVHTTPTKRSARLMQQQQTLLLVDDIVDEYESDKENQIAVHA</sequence>
<dbReference type="Proteomes" id="UP001150603">
    <property type="component" value="Unassembled WGS sequence"/>
</dbReference>
<gene>
    <name evidence="1" type="ORF">FBU59_006971</name>
</gene>
<accession>A0ACC1IYC4</accession>
<protein>
    <submittedName>
        <fullName evidence="1">Uncharacterized protein</fullName>
    </submittedName>
</protein>
<comment type="caution">
    <text evidence="1">The sequence shown here is derived from an EMBL/GenBank/DDBJ whole genome shotgun (WGS) entry which is preliminary data.</text>
</comment>
<name>A0ACC1IYC4_9FUNG</name>
<keyword evidence="2" id="KW-1185">Reference proteome</keyword>
<organism evidence="1 2">
    <name type="scientific">Linderina macrospora</name>
    <dbReference type="NCBI Taxonomy" id="4868"/>
    <lineage>
        <taxon>Eukaryota</taxon>
        <taxon>Fungi</taxon>
        <taxon>Fungi incertae sedis</taxon>
        <taxon>Zoopagomycota</taxon>
        <taxon>Kickxellomycotina</taxon>
        <taxon>Kickxellomycetes</taxon>
        <taxon>Kickxellales</taxon>
        <taxon>Kickxellaceae</taxon>
        <taxon>Linderina</taxon>
    </lineage>
</organism>